<evidence type="ECO:0000256" key="2">
    <source>
        <dbReference type="ARBA" id="ARBA00023239"/>
    </source>
</evidence>
<gene>
    <name evidence="4" type="ORF">J2X09_001017</name>
</gene>
<dbReference type="CDD" id="cd06819">
    <property type="entry name" value="PLPDE_III_LS_D-TA"/>
    <property type="match status" value="1"/>
</dbReference>
<evidence type="ECO:0000256" key="1">
    <source>
        <dbReference type="ARBA" id="ARBA00005323"/>
    </source>
</evidence>
<dbReference type="InterPro" id="IPR042208">
    <property type="entry name" value="D-ser_dehydrat-like_sf"/>
</dbReference>
<dbReference type="InterPro" id="IPR051466">
    <property type="entry name" value="D-amino_acid_metab_enzyme"/>
</dbReference>
<evidence type="ECO:0000313" key="4">
    <source>
        <dbReference type="EMBL" id="MDR7093285.1"/>
    </source>
</evidence>
<reference evidence="4 5" key="1">
    <citation type="submission" date="2023-07" db="EMBL/GenBank/DDBJ databases">
        <title>Sorghum-associated microbial communities from plants grown in Nebraska, USA.</title>
        <authorList>
            <person name="Schachtman D."/>
        </authorList>
    </citation>
    <scope>NUCLEOTIDE SEQUENCE [LARGE SCALE GENOMIC DNA]</scope>
    <source>
        <strain evidence="4 5">BE240</strain>
    </source>
</reference>
<dbReference type="EMBL" id="JAVDWE010000002">
    <property type="protein sequence ID" value="MDR7093285.1"/>
    <property type="molecule type" value="Genomic_DNA"/>
</dbReference>
<dbReference type="Proteomes" id="UP001265550">
    <property type="component" value="Unassembled WGS sequence"/>
</dbReference>
<evidence type="ECO:0000259" key="3">
    <source>
        <dbReference type="SMART" id="SM01119"/>
    </source>
</evidence>
<dbReference type="SMART" id="SM01119">
    <property type="entry name" value="D-ser_dehydrat"/>
    <property type="match status" value="1"/>
</dbReference>
<dbReference type="Gene3D" id="2.40.37.20">
    <property type="entry name" value="D-serine dehydratase-like domain"/>
    <property type="match status" value="1"/>
</dbReference>
<dbReference type="SUPFAM" id="SSF51419">
    <property type="entry name" value="PLP-binding barrel"/>
    <property type="match status" value="1"/>
</dbReference>
<name>A0ABU1V784_9BURK</name>
<feature type="domain" description="D-serine dehydratase-like" evidence="3">
    <location>
        <begin position="285"/>
        <end position="373"/>
    </location>
</feature>
<protein>
    <submittedName>
        <fullName evidence="4">D-serine deaminase-like pyridoxal phosphate-dependent protein</fullName>
    </submittedName>
</protein>
<keyword evidence="5" id="KW-1185">Reference proteome</keyword>
<dbReference type="PANTHER" id="PTHR28004">
    <property type="entry name" value="ZGC:162816-RELATED"/>
    <property type="match status" value="1"/>
</dbReference>
<dbReference type="Pfam" id="PF01168">
    <property type="entry name" value="Ala_racemase_N"/>
    <property type="match status" value="1"/>
</dbReference>
<organism evidence="4 5">
    <name type="scientific">Hydrogenophaga laconesensis</name>
    <dbReference type="NCBI Taxonomy" id="1805971"/>
    <lineage>
        <taxon>Bacteria</taxon>
        <taxon>Pseudomonadati</taxon>
        <taxon>Pseudomonadota</taxon>
        <taxon>Betaproteobacteria</taxon>
        <taxon>Burkholderiales</taxon>
        <taxon>Comamonadaceae</taxon>
        <taxon>Hydrogenophaga</taxon>
    </lineage>
</organism>
<dbReference type="PANTHER" id="PTHR28004:SF2">
    <property type="entry name" value="D-SERINE DEHYDRATASE"/>
    <property type="match status" value="1"/>
</dbReference>
<proteinExistence type="inferred from homology"/>
<dbReference type="Gene3D" id="3.20.20.10">
    <property type="entry name" value="Alanine racemase"/>
    <property type="match status" value="1"/>
</dbReference>
<dbReference type="Pfam" id="PF14031">
    <property type="entry name" value="D-ser_dehydrat"/>
    <property type="match status" value="1"/>
</dbReference>
<accession>A0ABU1V784</accession>
<dbReference type="InterPro" id="IPR001608">
    <property type="entry name" value="Ala_racemase_N"/>
</dbReference>
<comment type="caution">
    <text evidence="4">The sequence shown here is derived from an EMBL/GenBank/DDBJ whole genome shotgun (WGS) entry which is preliminary data.</text>
</comment>
<dbReference type="RefSeq" id="WP_204732841.1">
    <property type="nucleotide sequence ID" value="NZ_JAVDWE010000002.1"/>
</dbReference>
<comment type="similarity">
    <text evidence="1">Belongs to the DSD1 family.</text>
</comment>
<dbReference type="InterPro" id="IPR026956">
    <property type="entry name" value="D-ser_dehydrat-like_dom"/>
</dbReference>
<sequence>MNAAFDASPATAWQNAQALIGQSVADIDTPALVVDLDAMERNLAHMAAYARAHGVRLRPHAKMHKSADLARLQMAHGAVGVCVQKTDEALILARAGVTDIYISNEVIALPKLQRLAQAVRSLPDTRFAIAVDSAAGVLRLAQALEAAGVGGEGRIDVFVEVDVGQGRCGVPPGEPAVDLARLIAQHPVLRFGGLQAYHGGAQHRRDPAERAKAIGEAAWAAALTRERLQAAGFTVPLITGAGTGTFALETSSRVWGELQVGSYLFMDADYARNESAPLAPVFEHALFIKAQVMSRSAQHAVCDAGHKSHAVDSGLPAVWSPAGLVFANGGDEHGILRAAHAGHPLPSLGDTVWLVPGHCDPTVNLHNLMLGVRGGLTEGTVERLFRVDARGALG</sequence>
<keyword evidence="2" id="KW-0456">Lyase</keyword>
<dbReference type="InterPro" id="IPR029066">
    <property type="entry name" value="PLP-binding_barrel"/>
</dbReference>
<evidence type="ECO:0000313" key="5">
    <source>
        <dbReference type="Proteomes" id="UP001265550"/>
    </source>
</evidence>